<dbReference type="SUPFAM" id="SSF46689">
    <property type="entry name" value="Homeodomain-like"/>
    <property type="match status" value="1"/>
</dbReference>
<comment type="caution">
    <text evidence="1">The sequence shown here is derived from an EMBL/GenBank/DDBJ whole genome shotgun (WGS) entry which is preliminary data.</text>
</comment>
<dbReference type="Proteomes" id="UP000003706">
    <property type="component" value="Unassembled WGS sequence"/>
</dbReference>
<sequence>MRKKIDEPERLKRFIENKHIKSEEFRALVLLLVDKYKDVDEVSKITGVPSNTIYNWINEWNEKRKFFNAK</sequence>
<dbReference type="InterPro" id="IPR009057">
    <property type="entry name" value="Homeodomain-like_sf"/>
</dbReference>
<organism evidence="1 2">
    <name type="scientific">Methanotorris formicicus Mc-S-70</name>
    <dbReference type="NCBI Taxonomy" id="647171"/>
    <lineage>
        <taxon>Archaea</taxon>
        <taxon>Methanobacteriati</taxon>
        <taxon>Methanobacteriota</taxon>
        <taxon>Methanomada group</taxon>
        <taxon>Methanococci</taxon>
        <taxon>Methanococcales</taxon>
        <taxon>Methanocaldococcaceae</taxon>
        <taxon>Methanotorris</taxon>
    </lineage>
</organism>
<dbReference type="RefSeq" id="WP_007045409.1">
    <property type="nucleotide sequence ID" value="NZ_AGJL01000100.1"/>
</dbReference>
<protein>
    <submittedName>
        <fullName evidence="1">Transposase</fullName>
    </submittedName>
</protein>
<dbReference type="EMBL" id="AGJL01000100">
    <property type="protein sequence ID" value="EHP83212.1"/>
    <property type="molecule type" value="Genomic_DNA"/>
</dbReference>
<proteinExistence type="predicted"/>
<reference evidence="1 2" key="1">
    <citation type="submission" date="2011-09" db="EMBL/GenBank/DDBJ databases">
        <title>The draft genome of Methanotorris formicicus Mc-S-70.</title>
        <authorList>
            <consortium name="US DOE Joint Genome Institute (JGI-PGF)"/>
            <person name="Lucas S."/>
            <person name="Han J."/>
            <person name="Lapidus A."/>
            <person name="Cheng J.-F."/>
            <person name="Goodwin L."/>
            <person name="Pitluck S."/>
            <person name="Peters L."/>
            <person name="Land M.L."/>
            <person name="Hauser L."/>
            <person name="Sieprawska-Lupa M."/>
            <person name="Takai K."/>
            <person name="Miyazaki J."/>
            <person name="Whitman W."/>
            <person name="Woyke T.J."/>
        </authorList>
    </citation>
    <scope>NUCLEOTIDE SEQUENCE [LARGE SCALE GENOMIC DNA]</scope>
    <source>
        <strain evidence="1 2">Mc-S-70</strain>
    </source>
</reference>
<dbReference type="AlphaFoldDB" id="H1L1R7"/>
<name>H1L1R7_9EURY</name>
<gene>
    <name evidence="1" type="ORF">MetfoDRAFT_1991</name>
</gene>
<dbReference type="Pfam" id="PF13384">
    <property type="entry name" value="HTH_23"/>
    <property type="match status" value="1"/>
</dbReference>
<evidence type="ECO:0000313" key="1">
    <source>
        <dbReference type="EMBL" id="EHP83212.1"/>
    </source>
</evidence>
<keyword evidence="2" id="KW-1185">Reference proteome</keyword>
<evidence type="ECO:0000313" key="2">
    <source>
        <dbReference type="Proteomes" id="UP000003706"/>
    </source>
</evidence>
<accession>H1L1R7</accession>